<name>A0A8S9UDB2_PHYIN</name>
<dbReference type="AlphaFoldDB" id="A0A8S9UDB2"/>
<protein>
    <submittedName>
        <fullName evidence="2">Uncharacterized protein</fullName>
    </submittedName>
</protein>
<evidence type="ECO:0000256" key="1">
    <source>
        <dbReference type="SAM" id="MobiDB-lite"/>
    </source>
</evidence>
<organism evidence="2 3">
    <name type="scientific">Phytophthora infestans</name>
    <name type="common">Potato late blight agent</name>
    <name type="synonym">Botrytis infestans</name>
    <dbReference type="NCBI Taxonomy" id="4787"/>
    <lineage>
        <taxon>Eukaryota</taxon>
        <taxon>Sar</taxon>
        <taxon>Stramenopiles</taxon>
        <taxon>Oomycota</taxon>
        <taxon>Peronosporomycetes</taxon>
        <taxon>Peronosporales</taxon>
        <taxon>Peronosporaceae</taxon>
        <taxon>Phytophthora</taxon>
    </lineage>
</organism>
<dbReference type="Proteomes" id="UP000704712">
    <property type="component" value="Unassembled WGS sequence"/>
</dbReference>
<sequence>GTCEALARADADAVYWMQQYNICVQGIRNWAYVRSPSSGTTTFPQELHDPRARACEQIAKYPPFRIQVAPELEDVRARRMLPSLRFVMLDMEARLLAQNAWVDKPSPNDAAAMLETVTGKQFGPPRLKARGSPPH</sequence>
<evidence type="ECO:0000313" key="3">
    <source>
        <dbReference type="Proteomes" id="UP000704712"/>
    </source>
</evidence>
<proteinExistence type="predicted"/>
<comment type="caution">
    <text evidence="2">The sequence shown here is derived from an EMBL/GenBank/DDBJ whole genome shotgun (WGS) entry which is preliminary data.</text>
</comment>
<evidence type="ECO:0000313" key="2">
    <source>
        <dbReference type="EMBL" id="KAF4137259.1"/>
    </source>
</evidence>
<feature type="region of interest" description="Disordered" evidence="1">
    <location>
        <begin position="116"/>
        <end position="135"/>
    </location>
</feature>
<accession>A0A8S9UDB2</accession>
<gene>
    <name evidence="2" type="ORF">GN958_ATG13522</name>
</gene>
<feature type="non-terminal residue" evidence="2">
    <location>
        <position position="1"/>
    </location>
</feature>
<reference evidence="2" key="1">
    <citation type="submission" date="2020-03" db="EMBL/GenBank/DDBJ databases">
        <title>Hybrid Assembly of Korean Phytophthora infestans isolates.</title>
        <authorList>
            <person name="Prokchorchik M."/>
            <person name="Lee Y."/>
            <person name="Seo J."/>
            <person name="Cho J.-H."/>
            <person name="Park Y.-E."/>
            <person name="Jang D.-C."/>
            <person name="Im J.-S."/>
            <person name="Choi J.-G."/>
            <person name="Park H.-J."/>
            <person name="Lee G.-B."/>
            <person name="Lee Y.-G."/>
            <person name="Hong S.-Y."/>
            <person name="Cho K."/>
            <person name="Sohn K.H."/>
        </authorList>
    </citation>
    <scope>NUCLEOTIDE SEQUENCE</scope>
    <source>
        <strain evidence="2">KR_2_A2</strain>
    </source>
</reference>
<dbReference type="EMBL" id="JAACNO010001843">
    <property type="protein sequence ID" value="KAF4137259.1"/>
    <property type="molecule type" value="Genomic_DNA"/>
</dbReference>